<dbReference type="Gene3D" id="3.60.15.10">
    <property type="entry name" value="Ribonuclease Z/Hydroxyacylglutathione hydrolase-like"/>
    <property type="match status" value="1"/>
</dbReference>
<comment type="caution">
    <text evidence="2">The sequence shown here is derived from an EMBL/GenBank/DDBJ whole genome shotgun (WGS) entry which is preliminary data.</text>
</comment>
<evidence type="ECO:0000313" key="3">
    <source>
        <dbReference type="Proteomes" id="UP000621436"/>
    </source>
</evidence>
<protein>
    <submittedName>
        <fullName evidence="2">MBL fold metallo-hydrolase</fullName>
    </submittedName>
</protein>
<dbReference type="InterPro" id="IPR058121">
    <property type="entry name" value="WalJ/YycJ"/>
</dbReference>
<dbReference type="CDD" id="cd07733">
    <property type="entry name" value="YycJ-like_MBL-fold"/>
    <property type="match status" value="1"/>
</dbReference>
<evidence type="ECO:0000313" key="2">
    <source>
        <dbReference type="EMBL" id="MBF8438106.1"/>
    </source>
</evidence>
<dbReference type="PANTHER" id="PTHR47619">
    <property type="entry name" value="METALLO-HYDROLASE YYCJ-RELATED"/>
    <property type="match status" value="1"/>
</dbReference>
<dbReference type="EMBL" id="JADPIE010000010">
    <property type="protein sequence ID" value="MBF8438106.1"/>
    <property type="molecule type" value="Genomic_DNA"/>
</dbReference>
<dbReference type="SUPFAM" id="SSF56281">
    <property type="entry name" value="Metallo-hydrolase/oxidoreductase"/>
    <property type="match status" value="1"/>
</dbReference>
<accession>A0A931AY08</accession>
<dbReference type="Proteomes" id="UP000621436">
    <property type="component" value="Unassembled WGS sequence"/>
</dbReference>
<dbReference type="InterPro" id="IPR036866">
    <property type="entry name" value="RibonucZ/Hydroxyglut_hydro"/>
</dbReference>
<dbReference type="InterPro" id="IPR052533">
    <property type="entry name" value="WalJ/YycJ-like"/>
</dbReference>
<dbReference type="Pfam" id="PF12706">
    <property type="entry name" value="Lactamase_B_2"/>
    <property type="match status" value="1"/>
</dbReference>
<reference evidence="2" key="1">
    <citation type="submission" date="2020-11" db="EMBL/GenBank/DDBJ databases">
        <title>Halonatronomonas betainensis gen. nov., sp. nov. a novel haloalkaliphilic representative of the family Halanaerobiacae capable of betaine degradation.</title>
        <authorList>
            <person name="Boltyanskaya Y."/>
            <person name="Kevbrin V."/>
            <person name="Detkova E."/>
            <person name="Grouzdev D.S."/>
            <person name="Koziaeva V."/>
            <person name="Zhilina T."/>
        </authorList>
    </citation>
    <scope>NUCLEOTIDE SEQUENCE</scope>
    <source>
        <strain evidence="2">Z-7014</strain>
    </source>
</reference>
<gene>
    <name evidence="2" type="ORF">I0Q91_13520</name>
</gene>
<dbReference type="PANTHER" id="PTHR47619:SF1">
    <property type="entry name" value="EXODEOXYRIBONUCLEASE WALJ"/>
    <property type="match status" value="1"/>
</dbReference>
<organism evidence="2 3">
    <name type="scientific">Halonatronomonas betaini</name>
    <dbReference type="NCBI Taxonomy" id="2778430"/>
    <lineage>
        <taxon>Bacteria</taxon>
        <taxon>Bacillati</taxon>
        <taxon>Bacillota</taxon>
        <taxon>Clostridia</taxon>
        <taxon>Halanaerobiales</taxon>
        <taxon>Halarsenatibacteraceae</taxon>
        <taxon>Halonatronomonas</taxon>
    </lineage>
</organism>
<sequence>MAMKMAVLASGSSGNSIYLSTDNTAILIDAGLSGKELERRMKSVKLNPEDISAILVTHEHGDHIKGAGVLSRRYNIPIYASAGTWKAARKKLGKIGKGYERTIEESWQLGDFEITSFPIPHDAAEPVGFVVSDGDVNFGLATDIGYIADELYDHLKDLDCILLEANHDIDLLREGSYPGMLKRRIRGNEGHLSNDETAELLPELLKTNEKSSCPVVLLSHLSAENNRPELAYLTVKNSVCSAGFQIGKDLILKCAPRDEASEIYNIETAEIIKGVTDSA</sequence>
<proteinExistence type="predicted"/>
<dbReference type="AlphaFoldDB" id="A0A931AY08"/>
<feature type="domain" description="Metallo-beta-lactamase" evidence="1">
    <location>
        <begin position="13"/>
        <end position="191"/>
    </location>
</feature>
<name>A0A931AY08_9FIRM</name>
<keyword evidence="3" id="KW-1185">Reference proteome</keyword>
<dbReference type="SMART" id="SM00849">
    <property type="entry name" value="Lactamase_B"/>
    <property type="match status" value="1"/>
</dbReference>
<evidence type="ECO:0000259" key="1">
    <source>
        <dbReference type="SMART" id="SM00849"/>
    </source>
</evidence>
<dbReference type="InterPro" id="IPR001279">
    <property type="entry name" value="Metallo-B-lactamas"/>
</dbReference>